<evidence type="ECO:0000256" key="4">
    <source>
        <dbReference type="ARBA" id="ARBA00022679"/>
    </source>
</evidence>
<accession>A0A0R3RNG8</accession>
<dbReference type="EC" id="2.4.1.-" evidence="10"/>
<evidence type="ECO:0000256" key="6">
    <source>
        <dbReference type="ARBA" id="ARBA00022968"/>
    </source>
</evidence>
<proteinExistence type="inferred from homology"/>
<dbReference type="Pfam" id="PF01762">
    <property type="entry name" value="Galactosyl_T"/>
    <property type="match status" value="1"/>
</dbReference>
<evidence type="ECO:0000256" key="10">
    <source>
        <dbReference type="RuleBase" id="RU363063"/>
    </source>
</evidence>
<dbReference type="STRING" id="1147741.A0A0R3RNG8"/>
<dbReference type="GO" id="GO:0000139">
    <property type="term" value="C:Golgi membrane"/>
    <property type="evidence" value="ECO:0007669"/>
    <property type="project" value="UniProtKB-SubCell"/>
</dbReference>
<dbReference type="GO" id="GO:0006493">
    <property type="term" value="P:protein O-linked glycosylation"/>
    <property type="evidence" value="ECO:0007669"/>
    <property type="project" value="TreeGrafter"/>
</dbReference>
<evidence type="ECO:0000256" key="8">
    <source>
        <dbReference type="ARBA" id="ARBA00023034"/>
    </source>
</evidence>
<dbReference type="PANTHER" id="PTHR11214">
    <property type="entry name" value="BETA-1,3-N-ACETYLGLUCOSAMINYLTRANSFERASE"/>
    <property type="match status" value="1"/>
</dbReference>
<keyword evidence="7" id="KW-1133">Transmembrane helix</keyword>
<organism evidence="11 12">
    <name type="scientific">Elaeophora elaphi</name>
    <dbReference type="NCBI Taxonomy" id="1147741"/>
    <lineage>
        <taxon>Eukaryota</taxon>
        <taxon>Metazoa</taxon>
        <taxon>Ecdysozoa</taxon>
        <taxon>Nematoda</taxon>
        <taxon>Chromadorea</taxon>
        <taxon>Rhabditida</taxon>
        <taxon>Spirurina</taxon>
        <taxon>Spiruromorpha</taxon>
        <taxon>Filarioidea</taxon>
        <taxon>Onchocercidae</taxon>
        <taxon>Elaeophora</taxon>
    </lineage>
</organism>
<dbReference type="Gene3D" id="3.90.550.50">
    <property type="match status" value="1"/>
</dbReference>
<dbReference type="Proteomes" id="UP000050640">
    <property type="component" value="Unplaced"/>
</dbReference>
<evidence type="ECO:0000256" key="2">
    <source>
        <dbReference type="ARBA" id="ARBA00008661"/>
    </source>
</evidence>
<dbReference type="InterPro" id="IPR002659">
    <property type="entry name" value="Glyco_trans_31"/>
</dbReference>
<reference evidence="12" key="1">
    <citation type="submission" date="2017-02" db="UniProtKB">
        <authorList>
            <consortium name="WormBaseParasite"/>
        </authorList>
    </citation>
    <scope>IDENTIFICATION</scope>
</reference>
<keyword evidence="9" id="KW-0472">Membrane</keyword>
<evidence type="ECO:0000256" key="1">
    <source>
        <dbReference type="ARBA" id="ARBA00004323"/>
    </source>
</evidence>
<protein>
    <recommendedName>
        <fullName evidence="10">Hexosyltransferase</fullName>
        <ecNumber evidence="10">2.4.1.-</ecNumber>
    </recommendedName>
</protein>
<evidence type="ECO:0000256" key="5">
    <source>
        <dbReference type="ARBA" id="ARBA00022692"/>
    </source>
</evidence>
<name>A0A0R3RNG8_9BILA</name>
<dbReference type="WBParaSite" id="EEL_0000302801-mRNA-1">
    <property type="protein sequence ID" value="EEL_0000302801-mRNA-1"/>
    <property type="gene ID" value="EEL_0000302801"/>
</dbReference>
<keyword evidence="6" id="KW-0735">Signal-anchor</keyword>
<evidence type="ECO:0000313" key="12">
    <source>
        <dbReference type="WBParaSite" id="EEL_0000302801-mRNA-1"/>
    </source>
</evidence>
<keyword evidence="5" id="KW-0812">Transmembrane</keyword>
<dbReference type="GO" id="GO:0016758">
    <property type="term" value="F:hexosyltransferase activity"/>
    <property type="evidence" value="ECO:0007669"/>
    <property type="project" value="InterPro"/>
</dbReference>
<keyword evidence="8 10" id="KW-0333">Golgi apparatus</keyword>
<dbReference type="PANTHER" id="PTHR11214:SF314">
    <property type="entry name" value="HEXOSYLTRANSFERASE"/>
    <property type="match status" value="1"/>
</dbReference>
<evidence type="ECO:0000256" key="7">
    <source>
        <dbReference type="ARBA" id="ARBA00022989"/>
    </source>
</evidence>
<evidence type="ECO:0000313" key="11">
    <source>
        <dbReference type="Proteomes" id="UP000050640"/>
    </source>
</evidence>
<keyword evidence="11" id="KW-1185">Reference proteome</keyword>
<evidence type="ECO:0000256" key="9">
    <source>
        <dbReference type="ARBA" id="ARBA00023136"/>
    </source>
</evidence>
<dbReference type="AlphaFoldDB" id="A0A0R3RNG8"/>
<comment type="subcellular location">
    <subcellularLocation>
        <location evidence="1 10">Golgi apparatus membrane</location>
        <topology evidence="1 10">Single-pass type II membrane protein</topology>
    </subcellularLocation>
</comment>
<sequence>MMMKIIEESKKFNDLIVSSLMDSYDTLTLKVYTVMYFKQTYCQYVRYYIKVDDDVLIDLDRLDQQANSFSNLAHIYGAIRYNNSVIRRRMDKYYMPYKCYVQDFYPPFTLGMMYIIPLKAFRKIWKTLPIAIWLKLENVFYTSVVAEIAGVERINIDFMYSADNVQSLPDQWECDQYDRSKLVAASSFSNSDDLRKFYESYTKLNA</sequence>
<keyword evidence="4" id="KW-0808">Transferase</keyword>
<evidence type="ECO:0000256" key="3">
    <source>
        <dbReference type="ARBA" id="ARBA00022676"/>
    </source>
</evidence>
<keyword evidence="3 10" id="KW-0328">Glycosyltransferase</keyword>
<comment type="similarity">
    <text evidence="2 10">Belongs to the glycosyltransferase 31 family.</text>
</comment>